<keyword evidence="3" id="KW-1185">Reference proteome</keyword>
<gene>
    <name evidence="2" type="ORF">HaLaN_05771</name>
</gene>
<evidence type="ECO:0000313" key="2">
    <source>
        <dbReference type="EMBL" id="GFH10458.1"/>
    </source>
</evidence>
<reference evidence="2 3" key="1">
    <citation type="submission" date="2020-02" db="EMBL/GenBank/DDBJ databases">
        <title>Draft genome sequence of Haematococcus lacustris strain NIES-144.</title>
        <authorList>
            <person name="Morimoto D."/>
            <person name="Nakagawa S."/>
            <person name="Yoshida T."/>
            <person name="Sawayama S."/>
        </authorList>
    </citation>
    <scope>NUCLEOTIDE SEQUENCE [LARGE SCALE GENOMIC DNA]</scope>
    <source>
        <strain evidence="2 3">NIES-144</strain>
    </source>
</reference>
<comment type="caution">
    <text evidence="2">The sequence shown here is derived from an EMBL/GenBank/DDBJ whole genome shotgun (WGS) entry which is preliminary data.</text>
</comment>
<name>A0A699YRT8_HAELA</name>
<organism evidence="2 3">
    <name type="scientific">Haematococcus lacustris</name>
    <name type="common">Green alga</name>
    <name type="synonym">Haematococcus pluvialis</name>
    <dbReference type="NCBI Taxonomy" id="44745"/>
    <lineage>
        <taxon>Eukaryota</taxon>
        <taxon>Viridiplantae</taxon>
        <taxon>Chlorophyta</taxon>
        <taxon>core chlorophytes</taxon>
        <taxon>Chlorophyceae</taxon>
        <taxon>CS clade</taxon>
        <taxon>Chlamydomonadales</taxon>
        <taxon>Haematococcaceae</taxon>
        <taxon>Haematococcus</taxon>
    </lineage>
</organism>
<protein>
    <submittedName>
        <fullName evidence="2">Uncharacterized protein</fullName>
    </submittedName>
</protein>
<evidence type="ECO:0000256" key="1">
    <source>
        <dbReference type="SAM" id="MobiDB-lite"/>
    </source>
</evidence>
<dbReference type="EMBL" id="BLLF01000316">
    <property type="protein sequence ID" value="GFH10458.1"/>
    <property type="molecule type" value="Genomic_DNA"/>
</dbReference>
<dbReference type="Proteomes" id="UP000485058">
    <property type="component" value="Unassembled WGS sequence"/>
</dbReference>
<dbReference type="AlphaFoldDB" id="A0A699YRT8"/>
<feature type="region of interest" description="Disordered" evidence="1">
    <location>
        <begin position="1"/>
        <end position="27"/>
    </location>
</feature>
<sequence>MSSSSAGEWVEQHGCQGVRRASSSSSG</sequence>
<evidence type="ECO:0000313" key="3">
    <source>
        <dbReference type="Proteomes" id="UP000485058"/>
    </source>
</evidence>
<accession>A0A699YRT8</accession>
<proteinExistence type="predicted"/>